<keyword evidence="2" id="KW-1185">Reference proteome</keyword>
<gene>
    <name evidence="1" type="ORF">C6Y53_17305</name>
</gene>
<dbReference type="EMBL" id="CP027665">
    <property type="protein sequence ID" value="AVO39285.2"/>
    <property type="molecule type" value="Genomic_DNA"/>
</dbReference>
<organism evidence="1 2">
    <name type="scientific">Pukyongiella litopenaei</name>
    <dbReference type="NCBI Taxonomy" id="2605946"/>
    <lineage>
        <taxon>Bacteria</taxon>
        <taxon>Pseudomonadati</taxon>
        <taxon>Pseudomonadota</taxon>
        <taxon>Alphaproteobacteria</taxon>
        <taxon>Rhodobacterales</taxon>
        <taxon>Paracoccaceae</taxon>
        <taxon>Pukyongiella</taxon>
    </lineage>
</organism>
<protein>
    <submittedName>
        <fullName evidence="1">Uncharacterized protein</fullName>
    </submittedName>
</protein>
<dbReference type="AlphaFoldDB" id="A0A2S0MTS8"/>
<proteinExistence type="predicted"/>
<dbReference type="Proteomes" id="UP000237655">
    <property type="component" value="Chromosome"/>
</dbReference>
<accession>A0A2S0MTS8</accession>
<evidence type="ECO:0000313" key="1">
    <source>
        <dbReference type="EMBL" id="AVO39285.2"/>
    </source>
</evidence>
<dbReference type="RefSeq" id="WP_149615550.1">
    <property type="nucleotide sequence ID" value="NZ_CP027665.1"/>
</dbReference>
<reference evidence="2" key="1">
    <citation type="submission" date="2018-03" db="EMBL/GenBank/DDBJ databases">
        <title>Genomic analysis of the strain SH-1 isolated from shrimp intestine.</title>
        <authorList>
            <person name="Kim Y.-S."/>
            <person name="Kim S.-E."/>
            <person name="Kim K.-H."/>
        </authorList>
    </citation>
    <scope>NUCLEOTIDE SEQUENCE [LARGE SCALE GENOMIC DNA]</scope>
    <source>
        <strain evidence="2">SH-1</strain>
    </source>
</reference>
<name>A0A2S0MTS8_9RHOB</name>
<dbReference type="KEGG" id="thas:C6Y53_17305"/>
<sequence length="149" mass="17146">MLKQLQMATLMAARGWRYQLMGAYDDGLDDQWAYKSFVTSDPTAEYLLHTNWDQENWNVSGIYLYVGTDQLRFVRNSIPVRLETVPPRLLSETMRETDLFEGVASVGNDPAWVDQGPTPEARNYWQSYSFGKLNGFAKTRKQVLESLLP</sequence>
<evidence type="ECO:0000313" key="2">
    <source>
        <dbReference type="Proteomes" id="UP000237655"/>
    </source>
</evidence>